<keyword evidence="3" id="KW-1185">Reference proteome</keyword>
<evidence type="ECO:0000313" key="2">
    <source>
        <dbReference type="EMBL" id="RDW75721.1"/>
    </source>
</evidence>
<evidence type="ECO:0000256" key="1">
    <source>
        <dbReference type="SAM" id="SignalP"/>
    </source>
</evidence>
<organism evidence="2 3">
    <name type="scientific">Coleophoma crateriformis</name>
    <dbReference type="NCBI Taxonomy" id="565419"/>
    <lineage>
        <taxon>Eukaryota</taxon>
        <taxon>Fungi</taxon>
        <taxon>Dikarya</taxon>
        <taxon>Ascomycota</taxon>
        <taxon>Pezizomycotina</taxon>
        <taxon>Leotiomycetes</taxon>
        <taxon>Helotiales</taxon>
        <taxon>Dermateaceae</taxon>
        <taxon>Coleophoma</taxon>
    </lineage>
</organism>
<reference evidence="2 3" key="1">
    <citation type="journal article" date="2018" name="IMA Fungus">
        <title>IMA Genome-F 9: Draft genome sequence of Annulohypoxylon stygium, Aspergillus mulundensis, Berkeleyomyces basicola (syn. Thielaviopsis basicola), Ceratocystis smalleyi, two Cercospora beticola strains, Coleophoma cylindrospora, Fusarium fracticaudum, Phialophora cf. hyalina, and Morchella septimelata.</title>
        <authorList>
            <person name="Wingfield B.D."/>
            <person name="Bills G.F."/>
            <person name="Dong Y."/>
            <person name="Huang W."/>
            <person name="Nel W.J."/>
            <person name="Swalarsk-Parry B.S."/>
            <person name="Vaghefi N."/>
            <person name="Wilken P.M."/>
            <person name="An Z."/>
            <person name="de Beer Z.W."/>
            <person name="De Vos L."/>
            <person name="Chen L."/>
            <person name="Duong T.A."/>
            <person name="Gao Y."/>
            <person name="Hammerbacher A."/>
            <person name="Kikkert J.R."/>
            <person name="Li Y."/>
            <person name="Li H."/>
            <person name="Li K."/>
            <person name="Li Q."/>
            <person name="Liu X."/>
            <person name="Ma X."/>
            <person name="Naidoo K."/>
            <person name="Pethybridge S.J."/>
            <person name="Sun J."/>
            <person name="Steenkamp E.T."/>
            <person name="van der Nest M.A."/>
            <person name="van Wyk S."/>
            <person name="Wingfield M.J."/>
            <person name="Xiong C."/>
            <person name="Yue Q."/>
            <person name="Zhang X."/>
        </authorList>
    </citation>
    <scope>NUCLEOTIDE SEQUENCE [LARGE SCALE GENOMIC DNA]</scope>
    <source>
        <strain evidence="2 3">BP5796</strain>
    </source>
</reference>
<accession>A0A3D8RPJ6</accession>
<feature type="chain" id="PRO_5017769380" evidence="1">
    <location>
        <begin position="19"/>
        <end position="64"/>
    </location>
</feature>
<dbReference type="EMBL" id="PDLN01000009">
    <property type="protein sequence ID" value="RDW75721.1"/>
    <property type="molecule type" value="Genomic_DNA"/>
</dbReference>
<sequence length="64" mass="7119">MKFTIALSLWAYATLVSGTAIDIREMDERALGSKCTTPYNKADTDFNATGQHGVQNYRGMHRPP</sequence>
<evidence type="ECO:0000313" key="3">
    <source>
        <dbReference type="Proteomes" id="UP000256328"/>
    </source>
</evidence>
<name>A0A3D8RPJ6_9HELO</name>
<dbReference type="Proteomes" id="UP000256328">
    <property type="component" value="Unassembled WGS sequence"/>
</dbReference>
<feature type="signal peptide" evidence="1">
    <location>
        <begin position="1"/>
        <end position="18"/>
    </location>
</feature>
<keyword evidence="1" id="KW-0732">Signal</keyword>
<proteinExistence type="predicted"/>
<dbReference type="AlphaFoldDB" id="A0A3D8RPJ6"/>
<gene>
    <name evidence="2" type="ORF">BP5796_06542</name>
</gene>
<protein>
    <submittedName>
        <fullName evidence="2">Uncharacterized protein</fullName>
    </submittedName>
</protein>
<comment type="caution">
    <text evidence="2">The sequence shown here is derived from an EMBL/GenBank/DDBJ whole genome shotgun (WGS) entry which is preliminary data.</text>
</comment>